<evidence type="ECO:0000313" key="5">
    <source>
        <dbReference type="Proteomes" id="UP000093514"/>
    </source>
</evidence>
<dbReference type="InterPro" id="IPR018228">
    <property type="entry name" value="DNase_TatD-rel_CS"/>
</dbReference>
<dbReference type="GO" id="GO:0005829">
    <property type="term" value="C:cytosol"/>
    <property type="evidence" value="ECO:0007669"/>
    <property type="project" value="TreeGrafter"/>
</dbReference>
<dbReference type="PROSITE" id="PS01091">
    <property type="entry name" value="TATD_3"/>
    <property type="match status" value="1"/>
</dbReference>
<dbReference type="OrthoDB" id="9810005at2"/>
<name>A0A1C0A6K5_9FIRM</name>
<gene>
    <name evidence="4" type="ORF">U472_15795</name>
</gene>
<dbReference type="Proteomes" id="UP000093514">
    <property type="component" value="Unassembled WGS sequence"/>
</dbReference>
<dbReference type="InterPro" id="IPR015991">
    <property type="entry name" value="TatD/YcfH-like"/>
</dbReference>
<dbReference type="InterPro" id="IPR032466">
    <property type="entry name" value="Metal_Hydrolase"/>
</dbReference>
<dbReference type="Gene3D" id="3.20.20.140">
    <property type="entry name" value="Metal-dependent hydrolases"/>
    <property type="match status" value="1"/>
</dbReference>
<dbReference type="EMBL" id="LWDV01000010">
    <property type="protein sequence ID" value="OCL25782.1"/>
    <property type="molecule type" value="Genomic_DNA"/>
</dbReference>
<feature type="binding site" evidence="3">
    <location>
        <position position="6"/>
    </location>
    <ligand>
        <name>a divalent metal cation</name>
        <dbReference type="ChEBI" id="CHEBI:60240"/>
        <label>1</label>
    </ligand>
</feature>
<dbReference type="GO" id="GO:0046872">
    <property type="term" value="F:metal ion binding"/>
    <property type="evidence" value="ECO:0007669"/>
    <property type="project" value="UniProtKB-KW"/>
</dbReference>
<comment type="caution">
    <text evidence="4">The sequence shown here is derived from an EMBL/GenBank/DDBJ whole genome shotgun (WGS) entry which is preliminary data.</text>
</comment>
<sequence>MFIDTHAHLDFDRFDKDRDGVIQAAYDAGVKKIVNVGADMESSRNSVNLAKEYDFIYAAVGVHPHDAKGINEDDYTELRELAQNDKVVAIGEIGLDYYYDNSPRKEQQEAFKKQLQLAKELNLPVVIHSRDAKEDTLKILDESAEGLQGILHCYAYDLATAKRIIDMGFYLAFGGVITFNNAKDLRAVVKDISLEDILIETDAPYLTPAPHRGKRNESKFVINVAEKIAEIKGISLEEVAKVTTANAKKLLNLK</sequence>
<feature type="binding site" evidence="3">
    <location>
        <position position="128"/>
    </location>
    <ligand>
        <name>a divalent metal cation</name>
        <dbReference type="ChEBI" id="CHEBI:60240"/>
        <label>2</label>
    </ligand>
</feature>
<dbReference type="GO" id="GO:0004536">
    <property type="term" value="F:DNA nuclease activity"/>
    <property type="evidence" value="ECO:0007669"/>
    <property type="project" value="InterPro"/>
</dbReference>
<evidence type="ECO:0000256" key="3">
    <source>
        <dbReference type="PIRSR" id="PIRSR005902-1"/>
    </source>
</evidence>
<dbReference type="RefSeq" id="WP_068719694.1">
    <property type="nucleotide sequence ID" value="NZ_LWDV01000010.1"/>
</dbReference>
<feature type="binding site" evidence="3">
    <location>
        <position position="8"/>
    </location>
    <ligand>
        <name>a divalent metal cation</name>
        <dbReference type="ChEBI" id="CHEBI:60240"/>
        <label>1</label>
    </ligand>
</feature>
<dbReference type="PANTHER" id="PTHR46124:SF2">
    <property type="entry name" value="D-AMINOACYL-TRNA DEACYLASE"/>
    <property type="match status" value="1"/>
</dbReference>
<keyword evidence="5" id="KW-1185">Reference proteome</keyword>
<evidence type="ECO:0000313" key="4">
    <source>
        <dbReference type="EMBL" id="OCL25782.1"/>
    </source>
</evidence>
<dbReference type="PROSITE" id="PS01137">
    <property type="entry name" value="TATD_1"/>
    <property type="match status" value="1"/>
</dbReference>
<dbReference type="AlphaFoldDB" id="A0A1C0A6K5"/>
<dbReference type="GO" id="GO:0016788">
    <property type="term" value="F:hydrolase activity, acting on ester bonds"/>
    <property type="evidence" value="ECO:0007669"/>
    <property type="project" value="InterPro"/>
</dbReference>
<keyword evidence="1 3" id="KW-0479">Metal-binding</keyword>
<feature type="binding site" evidence="3">
    <location>
        <position position="92"/>
    </location>
    <ligand>
        <name>a divalent metal cation</name>
        <dbReference type="ChEBI" id="CHEBI:60240"/>
        <label>1</label>
    </ligand>
</feature>
<protein>
    <submittedName>
        <fullName evidence="4">Hydrolase TatD</fullName>
    </submittedName>
</protein>
<dbReference type="FunFam" id="3.20.20.140:FF:000005">
    <property type="entry name" value="TatD family hydrolase"/>
    <property type="match status" value="1"/>
</dbReference>
<evidence type="ECO:0000256" key="1">
    <source>
        <dbReference type="ARBA" id="ARBA00022723"/>
    </source>
</evidence>
<organism evidence="4 5">
    <name type="scientific">Orenia metallireducens</name>
    <dbReference type="NCBI Taxonomy" id="1413210"/>
    <lineage>
        <taxon>Bacteria</taxon>
        <taxon>Bacillati</taxon>
        <taxon>Bacillota</taxon>
        <taxon>Clostridia</taxon>
        <taxon>Halanaerobiales</taxon>
        <taxon>Halobacteroidaceae</taxon>
        <taxon>Orenia</taxon>
    </lineage>
</organism>
<dbReference type="Pfam" id="PF01026">
    <property type="entry name" value="TatD_DNase"/>
    <property type="match status" value="1"/>
</dbReference>
<dbReference type="NCBIfam" id="TIGR00010">
    <property type="entry name" value="YchF/TatD family DNA exonuclease"/>
    <property type="match status" value="1"/>
</dbReference>
<dbReference type="CDD" id="cd01310">
    <property type="entry name" value="TatD_DNAse"/>
    <property type="match status" value="1"/>
</dbReference>
<reference evidence="4 5" key="2">
    <citation type="submission" date="2016-08" db="EMBL/GenBank/DDBJ databases">
        <title>Orenia metallireducens sp. nov. strain Z6, a Novel Metal-reducing Firmicute from the Deep Subsurface.</title>
        <authorList>
            <person name="Maxim B.I."/>
            <person name="Kenneth K."/>
            <person name="Flynn T.M."/>
            <person name="Oloughlin E.J."/>
            <person name="Locke R.A."/>
            <person name="Weber J.R."/>
            <person name="Egan S.M."/>
            <person name="Mackie R.I."/>
            <person name="Cann I.K."/>
        </authorList>
    </citation>
    <scope>NUCLEOTIDE SEQUENCE [LARGE SCALE GENOMIC DNA]</scope>
    <source>
        <strain evidence="4 5">Z6</strain>
    </source>
</reference>
<dbReference type="InterPro" id="IPR001130">
    <property type="entry name" value="TatD-like"/>
</dbReference>
<dbReference type="PROSITE" id="PS01090">
    <property type="entry name" value="TATD_2"/>
    <property type="match status" value="1"/>
</dbReference>
<dbReference type="SUPFAM" id="SSF51556">
    <property type="entry name" value="Metallo-dependent hydrolases"/>
    <property type="match status" value="1"/>
</dbReference>
<evidence type="ECO:0000256" key="2">
    <source>
        <dbReference type="ARBA" id="ARBA00022801"/>
    </source>
</evidence>
<dbReference type="PANTHER" id="PTHR46124">
    <property type="entry name" value="D-AMINOACYL-TRNA DEACYLASE"/>
    <property type="match status" value="1"/>
</dbReference>
<keyword evidence="2 4" id="KW-0378">Hydrolase</keyword>
<dbReference type="PIRSF" id="PIRSF005902">
    <property type="entry name" value="DNase_TatD"/>
    <property type="match status" value="1"/>
</dbReference>
<feature type="binding site" evidence="3">
    <location>
        <position position="152"/>
    </location>
    <ligand>
        <name>a divalent metal cation</name>
        <dbReference type="ChEBI" id="CHEBI:60240"/>
        <label>2</label>
    </ligand>
</feature>
<accession>A0A1C0A6K5</accession>
<reference evidence="5" key="1">
    <citation type="submission" date="2016-07" db="EMBL/GenBank/DDBJ databases">
        <authorList>
            <person name="Florea S."/>
            <person name="Webb J.S."/>
            <person name="Jaromczyk J."/>
            <person name="Schardl C.L."/>
        </authorList>
    </citation>
    <scope>NUCLEOTIDE SEQUENCE [LARGE SCALE GENOMIC DNA]</scope>
    <source>
        <strain evidence="5">Z6</strain>
    </source>
</reference>
<feature type="binding site" evidence="3">
    <location>
        <position position="202"/>
    </location>
    <ligand>
        <name>a divalent metal cation</name>
        <dbReference type="ChEBI" id="CHEBI:60240"/>
        <label>1</label>
    </ligand>
</feature>
<proteinExistence type="predicted"/>